<comment type="similarity">
    <text evidence="1">Belongs to the universal ribosomal protein uL1 family.</text>
</comment>
<dbReference type="InterPro" id="IPR002143">
    <property type="entry name" value="Ribosomal_uL1"/>
</dbReference>
<dbReference type="Gene3D" id="3.30.190.20">
    <property type="match status" value="1"/>
</dbReference>
<dbReference type="Gene3D" id="3.40.50.790">
    <property type="match status" value="1"/>
</dbReference>
<organism evidence="4">
    <name type="scientific">Amorphochlora amoebiformis</name>
    <dbReference type="NCBI Taxonomy" id="1561963"/>
    <lineage>
        <taxon>Eukaryota</taxon>
        <taxon>Sar</taxon>
        <taxon>Rhizaria</taxon>
        <taxon>Cercozoa</taxon>
        <taxon>Chlorarachniophyceae</taxon>
        <taxon>Amorphochlora</taxon>
    </lineage>
</organism>
<dbReference type="GO" id="GO:0006412">
    <property type="term" value="P:translation"/>
    <property type="evidence" value="ECO:0007669"/>
    <property type="project" value="InterPro"/>
</dbReference>
<sequence length="222" mass="26132">MNPFSDRKIDTCIEYVLNNKDNLKRKFIENIDIIFSIRKKNYKKQKKISGIIRLPNQPRFYNRICIIADNNHIIEAENLRLYFLSYEKLKLLRNNKKIRKKIGLLLKIAKKFHKFYASESIIKHIPKFFGPTLTKIGKFPTSINHNSSIENQILVLNRDLKIQFRKDINTGMTVGHIRMHPSLLKANVIAAIKFFIALMQKKYSNIKTVAIKRCMGKPQFIK</sequence>
<name>A0A0H5BKM9_9EUKA</name>
<protein>
    <submittedName>
        <fullName evidence="4">Ribosomal protein L10a</fullName>
    </submittedName>
</protein>
<keyword evidence="3" id="KW-0687">Ribonucleoprotein</keyword>
<accession>A0A0H5BKM9</accession>
<evidence type="ECO:0000256" key="2">
    <source>
        <dbReference type="ARBA" id="ARBA00022980"/>
    </source>
</evidence>
<dbReference type="Pfam" id="PF00687">
    <property type="entry name" value="Ribosomal_L1"/>
    <property type="match status" value="1"/>
</dbReference>
<dbReference type="InterPro" id="IPR023674">
    <property type="entry name" value="Ribosomal_uL1-like"/>
</dbReference>
<proteinExistence type="inferred from homology"/>
<keyword evidence="4" id="KW-0542">Nucleomorph</keyword>
<dbReference type="GO" id="GO:0003735">
    <property type="term" value="F:structural constituent of ribosome"/>
    <property type="evidence" value="ECO:0007669"/>
    <property type="project" value="InterPro"/>
</dbReference>
<dbReference type="PIRSF" id="PIRSF002155">
    <property type="entry name" value="Ribosomal_L1"/>
    <property type="match status" value="1"/>
</dbReference>
<evidence type="ECO:0000313" key="4">
    <source>
        <dbReference type="EMBL" id="BAS01840.1"/>
    </source>
</evidence>
<geneLocation type="nucleomorph" evidence="4"/>
<dbReference type="InterPro" id="IPR028364">
    <property type="entry name" value="Ribosomal_uL1/biogenesis"/>
</dbReference>
<dbReference type="InterPro" id="IPR016095">
    <property type="entry name" value="Ribosomal_uL1_3-a/b-sand"/>
</dbReference>
<dbReference type="EMBL" id="AB996603">
    <property type="protein sequence ID" value="BAS01840.1"/>
    <property type="molecule type" value="Genomic_DNA"/>
</dbReference>
<dbReference type="CDD" id="cd00403">
    <property type="entry name" value="Ribosomal_L1"/>
    <property type="match status" value="1"/>
</dbReference>
<dbReference type="SUPFAM" id="SSF56808">
    <property type="entry name" value="Ribosomal protein L1"/>
    <property type="match status" value="1"/>
</dbReference>
<reference evidence="4" key="1">
    <citation type="journal article" date="2015" name="Genome Biol. Evol.">
        <title>Nucleomorph Genome Sequences of Two Chlorarachniophytes, Amorphochlora amoebiformis and Lotharella vacuolata.</title>
        <authorList>
            <person name="Suzuki S."/>
            <person name="Shirato S."/>
            <person name="Hirakawa Y."/>
            <person name="Ishida K."/>
        </authorList>
    </citation>
    <scope>NUCLEOTIDE SEQUENCE</scope>
    <source>
        <strain evidence="4">CCMP2058</strain>
    </source>
</reference>
<keyword evidence="2 4" id="KW-0689">Ribosomal protein</keyword>
<dbReference type="GO" id="GO:0003723">
    <property type="term" value="F:RNA binding"/>
    <property type="evidence" value="ECO:0007669"/>
    <property type="project" value="InterPro"/>
</dbReference>
<evidence type="ECO:0000256" key="1">
    <source>
        <dbReference type="ARBA" id="ARBA00010531"/>
    </source>
</evidence>
<dbReference type="GO" id="GO:0015934">
    <property type="term" value="C:large ribosomal subunit"/>
    <property type="evidence" value="ECO:0007669"/>
    <property type="project" value="InterPro"/>
</dbReference>
<dbReference type="AlphaFoldDB" id="A0A0H5BKM9"/>
<evidence type="ECO:0000256" key="3">
    <source>
        <dbReference type="ARBA" id="ARBA00023274"/>
    </source>
</evidence>
<gene>
    <name evidence="4" type="primary">rpl10a</name>
</gene>